<evidence type="ECO:0000313" key="2">
    <source>
        <dbReference type="EMBL" id="ABL77886.1"/>
    </source>
</evidence>
<organism evidence="2 3">
    <name type="scientific">Thermofilum pendens (strain DSM 2475 / Hrk 5)</name>
    <dbReference type="NCBI Taxonomy" id="368408"/>
    <lineage>
        <taxon>Archaea</taxon>
        <taxon>Thermoproteota</taxon>
        <taxon>Thermoprotei</taxon>
        <taxon>Thermofilales</taxon>
        <taxon>Thermofilaceae</taxon>
        <taxon>Thermofilum</taxon>
    </lineage>
</organism>
<dbReference type="HOGENOM" id="CLU_2565929_0_0_2"/>
<evidence type="ECO:0000256" key="1">
    <source>
        <dbReference type="SAM" id="Phobius"/>
    </source>
</evidence>
<keyword evidence="1" id="KW-0472">Membrane</keyword>
<dbReference type="AlphaFoldDB" id="A1RXF6"/>
<sequence>MSDRKRFTSRAVLGVLTVVLAVVFAYYSYKTLAYILNWEKPPGDPLAAYTTYVQVMIYSIFILTSVFLLHETFSSTRGRNA</sequence>
<reference evidence="3" key="1">
    <citation type="journal article" date="2008" name="J. Bacteriol.">
        <title>Genome sequence of Thermofilum pendens reveals an exceptional loss of biosynthetic pathways without genome reduction.</title>
        <authorList>
            <person name="Anderson I."/>
            <person name="Rodriguez J."/>
            <person name="Susanti D."/>
            <person name="Porat I."/>
            <person name="Reich C."/>
            <person name="Ulrich L.E."/>
            <person name="Elkins J.G."/>
            <person name="Mavromatis K."/>
            <person name="Lykidis A."/>
            <person name="Kim E."/>
            <person name="Thompson L.S."/>
            <person name="Nolan M."/>
            <person name="Land M."/>
            <person name="Copeland A."/>
            <person name="Lapidus A."/>
            <person name="Lucas S."/>
            <person name="Detter C."/>
            <person name="Zhulin I.B."/>
            <person name="Olsen G.J."/>
            <person name="Whitman W."/>
            <person name="Mukhopadhyay B."/>
            <person name="Bristow J."/>
            <person name="Kyrpides N."/>
        </authorList>
    </citation>
    <scope>NUCLEOTIDE SEQUENCE [LARGE SCALE GENOMIC DNA]</scope>
    <source>
        <strain evidence="3">DSM 2475 / Hrk 5</strain>
    </source>
</reference>
<dbReference type="EnsemblBacteria" id="ABL77886">
    <property type="protein sequence ID" value="ABL77886"/>
    <property type="gene ID" value="Tpen_0477"/>
</dbReference>
<dbReference type="Proteomes" id="UP000000641">
    <property type="component" value="Chromosome"/>
</dbReference>
<dbReference type="STRING" id="368408.Tpen_0477"/>
<protein>
    <submittedName>
        <fullName evidence="2">Uncharacterized protein</fullName>
    </submittedName>
</protein>
<proteinExistence type="predicted"/>
<dbReference type="OrthoDB" id="381239at2157"/>
<accession>A1RXF6</accession>
<keyword evidence="3" id="KW-1185">Reference proteome</keyword>
<dbReference type="KEGG" id="tpe:Tpen_0477"/>
<keyword evidence="1" id="KW-0812">Transmembrane</keyword>
<keyword evidence="1" id="KW-1133">Transmembrane helix</keyword>
<dbReference type="GeneID" id="4602036"/>
<feature type="transmembrane region" description="Helical" evidence="1">
    <location>
        <begin position="12"/>
        <end position="29"/>
    </location>
</feature>
<feature type="transmembrane region" description="Helical" evidence="1">
    <location>
        <begin position="49"/>
        <end position="69"/>
    </location>
</feature>
<name>A1RXF6_THEPD</name>
<dbReference type="EMBL" id="CP000505">
    <property type="protein sequence ID" value="ABL77886.1"/>
    <property type="molecule type" value="Genomic_DNA"/>
</dbReference>
<evidence type="ECO:0000313" key="3">
    <source>
        <dbReference type="Proteomes" id="UP000000641"/>
    </source>
</evidence>
<gene>
    <name evidence="2" type="ordered locus">Tpen_0477</name>
</gene>
<dbReference type="RefSeq" id="WP_011752151.1">
    <property type="nucleotide sequence ID" value="NC_008698.1"/>
</dbReference>